<dbReference type="AlphaFoldDB" id="A0A369JUH2"/>
<proteinExistence type="predicted"/>
<organism evidence="3 4">
    <name type="scientific">Hypsizygus marmoreus</name>
    <name type="common">White beech mushroom</name>
    <name type="synonym">Agaricus marmoreus</name>
    <dbReference type="NCBI Taxonomy" id="39966"/>
    <lineage>
        <taxon>Eukaryota</taxon>
        <taxon>Fungi</taxon>
        <taxon>Dikarya</taxon>
        <taxon>Basidiomycota</taxon>
        <taxon>Agaricomycotina</taxon>
        <taxon>Agaricomycetes</taxon>
        <taxon>Agaricomycetidae</taxon>
        <taxon>Agaricales</taxon>
        <taxon>Tricholomatineae</taxon>
        <taxon>Lyophyllaceae</taxon>
        <taxon>Hypsizygus</taxon>
    </lineage>
</organism>
<evidence type="ECO:0000313" key="4">
    <source>
        <dbReference type="Proteomes" id="UP000076154"/>
    </source>
</evidence>
<dbReference type="Proteomes" id="UP000076154">
    <property type="component" value="Unassembled WGS sequence"/>
</dbReference>
<dbReference type="EMBL" id="LUEZ02000051">
    <property type="protein sequence ID" value="RDB22406.1"/>
    <property type="molecule type" value="Genomic_DNA"/>
</dbReference>
<keyword evidence="2" id="KW-0732">Signal</keyword>
<comment type="caution">
    <text evidence="3">The sequence shown here is derived from an EMBL/GenBank/DDBJ whole genome shotgun (WGS) entry which is preliminary data.</text>
</comment>
<evidence type="ECO:0000313" key="3">
    <source>
        <dbReference type="EMBL" id="RDB22406.1"/>
    </source>
</evidence>
<protein>
    <submittedName>
        <fullName evidence="3">Uncharacterized protein</fullName>
    </submittedName>
</protein>
<feature type="region of interest" description="Disordered" evidence="1">
    <location>
        <begin position="211"/>
        <end position="288"/>
    </location>
</feature>
<dbReference type="OrthoDB" id="2527908at2759"/>
<accession>A0A369JUH2</accession>
<feature type="compositionally biased region" description="Low complexity" evidence="1">
    <location>
        <begin position="225"/>
        <end position="288"/>
    </location>
</feature>
<dbReference type="InParanoid" id="A0A369JUH2"/>
<evidence type="ECO:0000256" key="2">
    <source>
        <dbReference type="SAM" id="SignalP"/>
    </source>
</evidence>
<feature type="signal peptide" evidence="2">
    <location>
        <begin position="1"/>
        <end position="21"/>
    </location>
</feature>
<gene>
    <name evidence="3" type="ORF">Hypma_010518</name>
</gene>
<sequence>MLSHSFAAFLSALVLSHSCAAQTSGLFKWSFTDAPGETLTECSSLPITIESTGGKAPFYMMAFPSGGTPTTSLIGTGTTDLKWIVNQPSGSKILLNVIDSTGSSGGTSAFLYTVATGPSKSCLAPPSSSFSVSSNATTEISTCDPWGFVLKGGQSPYTVVLAAVDSPSITNVTLPAGDNAYTYINRAGPNGALIAAFSDATGAWASGTPFVSTKGSSDTECGGASSSSGKAPVDSSSSSSGSSSRSTTSNFNTSLSTSTSPTSTLPSGIMTTSGTETSTGTGTADGGSPLQTNGALGLMVRSDSVFSILLAGVAVVGSVYA</sequence>
<feature type="chain" id="PRO_5016570613" evidence="2">
    <location>
        <begin position="22"/>
        <end position="321"/>
    </location>
</feature>
<keyword evidence="4" id="KW-1185">Reference proteome</keyword>
<evidence type="ECO:0000256" key="1">
    <source>
        <dbReference type="SAM" id="MobiDB-lite"/>
    </source>
</evidence>
<reference evidence="3" key="1">
    <citation type="submission" date="2018-04" db="EMBL/GenBank/DDBJ databases">
        <title>Whole genome sequencing of Hypsizygus marmoreus.</title>
        <authorList>
            <person name="Choi I.-G."/>
            <person name="Min B."/>
            <person name="Kim J.-G."/>
            <person name="Kim S."/>
            <person name="Oh Y.-L."/>
            <person name="Kong W.-S."/>
            <person name="Park H."/>
            <person name="Jeong J."/>
            <person name="Song E.-S."/>
        </authorList>
    </citation>
    <scope>NUCLEOTIDE SEQUENCE [LARGE SCALE GENOMIC DNA]</scope>
    <source>
        <strain evidence="3">51987-8</strain>
    </source>
</reference>
<name>A0A369JUH2_HYPMA</name>